<accession>A0A857J8D1</accession>
<evidence type="ECO:0000313" key="5">
    <source>
        <dbReference type="EMBL" id="QHI99331.1"/>
    </source>
</evidence>
<evidence type="ECO:0000259" key="4">
    <source>
        <dbReference type="Pfam" id="PF04234"/>
    </source>
</evidence>
<protein>
    <submittedName>
        <fullName evidence="5">Copper resistance protein CopC</fullName>
    </submittedName>
</protein>
<feature type="domain" description="CopC" evidence="4">
    <location>
        <begin position="28"/>
        <end position="127"/>
    </location>
</feature>
<keyword evidence="1 3" id="KW-0732">Signal</keyword>
<dbReference type="Pfam" id="PF04234">
    <property type="entry name" value="CopC"/>
    <property type="match status" value="1"/>
</dbReference>
<dbReference type="SUPFAM" id="SSF81296">
    <property type="entry name" value="E set domains"/>
    <property type="match status" value="1"/>
</dbReference>
<dbReference type="KEGG" id="xyk:GT347_15910"/>
<dbReference type="InterPro" id="IPR007348">
    <property type="entry name" value="CopC_dom"/>
</dbReference>
<sequence>MSLSRVLARAACAAAVLLASTAALANPQLLASNPAENAEVPALSRVELNFSEKLAARSSAAKLTMTSMPGMTGHPPMPMAVTVSAGEDGKTMLVTADQPLPKGSYRVDWRAASGSAKPVTGTVNFTVK</sequence>
<evidence type="ECO:0000313" key="6">
    <source>
        <dbReference type="Proteomes" id="UP000464787"/>
    </source>
</evidence>
<keyword evidence="2" id="KW-0186">Copper</keyword>
<dbReference type="GO" id="GO:0046688">
    <property type="term" value="P:response to copper ion"/>
    <property type="evidence" value="ECO:0007669"/>
    <property type="project" value="InterPro"/>
</dbReference>
<evidence type="ECO:0000256" key="2">
    <source>
        <dbReference type="ARBA" id="ARBA00023008"/>
    </source>
</evidence>
<name>A0A857J8D1_9BURK</name>
<dbReference type="GO" id="GO:0005507">
    <property type="term" value="F:copper ion binding"/>
    <property type="evidence" value="ECO:0007669"/>
    <property type="project" value="InterPro"/>
</dbReference>
<evidence type="ECO:0000256" key="3">
    <source>
        <dbReference type="SAM" id="SignalP"/>
    </source>
</evidence>
<dbReference type="InterPro" id="IPR014755">
    <property type="entry name" value="Cu-Rt/internalin_Ig-like"/>
</dbReference>
<proteinExistence type="predicted"/>
<gene>
    <name evidence="5" type="ORF">GT347_15910</name>
</gene>
<dbReference type="Gene3D" id="2.60.40.1220">
    <property type="match status" value="1"/>
</dbReference>
<dbReference type="EMBL" id="CP047650">
    <property type="protein sequence ID" value="QHI99331.1"/>
    <property type="molecule type" value="Genomic_DNA"/>
</dbReference>
<organism evidence="5 6">
    <name type="scientific">Xylophilus rhododendri</name>
    <dbReference type="NCBI Taxonomy" id="2697032"/>
    <lineage>
        <taxon>Bacteria</taxon>
        <taxon>Pseudomonadati</taxon>
        <taxon>Pseudomonadota</taxon>
        <taxon>Betaproteobacteria</taxon>
        <taxon>Burkholderiales</taxon>
        <taxon>Xylophilus</taxon>
    </lineage>
</organism>
<evidence type="ECO:0000256" key="1">
    <source>
        <dbReference type="ARBA" id="ARBA00022729"/>
    </source>
</evidence>
<feature type="chain" id="PRO_5032780521" evidence="3">
    <location>
        <begin position="26"/>
        <end position="128"/>
    </location>
</feature>
<keyword evidence="6" id="KW-1185">Reference proteome</keyword>
<dbReference type="Proteomes" id="UP000464787">
    <property type="component" value="Chromosome"/>
</dbReference>
<dbReference type="InterPro" id="IPR014756">
    <property type="entry name" value="Ig_E-set"/>
</dbReference>
<reference evidence="5 6" key="1">
    <citation type="submission" date="2020-01" db="EMBL/GenBank/DDBJ databases">
        <title>Genome sequencing of strain KACC 21265.</title>
        <authorList>
            <person name="Heo J."/>
            <person name="Kim S.-J."/>
            <person name="Kim J.-S."/>
            <person name="Hong S.-B."/>
            <person name="Kwon S.-W."/>
        </authorList>
    </citation>
    <scope>NUCLEOTIDE SEQUENCE [LARGE SCALE GENOMIC DNA]</scope>
    <source>
        <strain evidence="5 6">KACC 21265</strain>
    </source>
</reference>
<dbReference type="AlphaFoldDB" id="A0A857J8D1"/>
<dbReference type="GO" id="GO:0042597">
    <property type="term" value="C:periplasmic space"/>
    <property type="evidence" value="ECO:0007669"/>
    <property type="project" value="InterPro"/>
</dbReference>
<dbReference type="RefSeq" id="WP_160553144.1">
    <property type="nucleotide sequence ID" value="NZ_CP047650.1"/>
</dbReference>
<feature type="signal peptide" evidence="3">
    <location>
        <begin position="1"/>
        <end position="25"/>
    </location>
</feature>